<keyword evidence="2" id="KW-1185">Reference proteome</keyword>
<sequence>MGSGRKQPQKPGRKPPTNATHALFKMKKKRKQLKQRPEDSSEGLVDVTVVSSRIDGDGDDNSGIGVGGDLPLRKKLGFFLDTYQTANNIKLSSLELESFTDKSIVDLSEGDINNLGKEVKAAFGTSWKDTLCDNSLVDGEINPGNPAVLVISASAIRVLELLSGLKPFTKDCRLAKLFSRHIKIEEQVTLLKNRVNIAGGTPSRIKKLIDMEALGLSRLSLLLLDIRPDVKSYSLLSLPQVKDEFWDLYKMYFHQRVVEANLRICLYGPLPGSKSTAKNGIW</sequence>
<gene>
    <name evidence="1" type="ORF">MLD38_018768</name>
</gene>
<organism evidence="1 2">
    <name type="scientific">Melastoma candidum</name>
    <dbReference type="NCBI Taxonomy" id="119954"/>
    <lineage>
        <taxon>Eukaryota</taxon>
        <taxon>Viridiplantae</taxon>
        <taxon>Streptophyta</taxon>
        <taxon>Embryophyta</taxon>
        <taxon>Tracheophyta</taxon>
        <taxon>Spermatophyta</taxon>
        <taxon>Magnoliopsida</taxon>
        <taxon>eudicotyledons</taxon>
        <taxon>Gunneridae</taxon>
        <taxon>Pentapetalae</taxon>
        <taxon>rosids</taxon>
        <taxon>malvids</taxon>
        <taxon>Myrtales</taxon>
        <taxon>Melastomataceae</taxon>
        <taxon>Melastomatoideae</taxon>
        <taxon>Melastomateae</taxon>
        <taxon>Melastoma</taxon>
    </lineage>
</organism>
<name>A0ACB9QYC5_9MYRT</name>
<comment type="caution">
    <text evidence="1">The sequence shown here is derived from an EMBL/GenBank/DDBJ whole genome shotgun (WGS) entry which is preliminary data.</text>
</comment>
<accession>A0ACB9QYC5</accession>
<dbReference type="Proteomes" id="UP001057402">
    <property type="component" value="Chromosome 5"/>
</dbReference>
<proteinExistence type="predicted"/>
<evidence type="ECO:0000313" key="1">
    <source>
        <dbReference type="EMBL" id="KAI4370414.1"/>
    </source>
</evidence>
<reference evidence="2" key="1">
    <citation type="journal article" date="2023" name="Front. Plant Sci.">
        <title>Chromosomal-level genome assembly of Melastoma candidum provides insights into trichome evolution.</title>
        <authorList>
            <person name="Zhong Y."/>
            <person name="Wu W."/>
            <person name="Sun C."/>
            <person name="Zou P."/>
            <person name="Liu Y."/>
            <person name="Dai S."/>
            <person name="Zhou R."/>
        </authorList>
    </citation>
    <scope>NUCLEOTIDE SEQUENCE [LARGE SCALE GENOMIC DNA]</scope>
</reference>
<protein>
    <submittedName>
        <fullName evidence="1">Uncharacterized protein</fullName>
    </submittedName>
</protein>
<dbReference type="EMBL" id="CM042884">
    <property type="protein sequence ID" value="KAI4370414.1"/>
    <property type="molecule type" value="Genomic_DNA"/>
</dbReference>
<evidence type="ECO:0000313" key="2">
    <source>
        <dbReference type="Proteomes" id="UP001057402"/>
    </source>
</evidence>